<gene>
    <name evidence="2" type="ORF">SDRG_17265</name>
</gene>
<name>T0QYL4_SAPDV</name>
<dbReference type="InParanoid" id="T0QYL4"/>
<dbReference type="Proteomes" id="UP000030762">
    <property type="component" value="Unassembled WGS sequence"/>
</dbReference>
<accession>T0QYL4</accession>
<protein>
    <submittedName>
        <fullName evidence="2">Uncharacterized protein</fullName>
    </submittedName>
</protein>
<dbReference type="AlphaFoldDB" id="T0QYL4"/>
<dbReference type="EMBL" id="JH767366">
    <property type="protein sequence ID" value="EQC24843.1"/>
    <property type="molecule type" value="Genomic_DNA"/>
</dbReference>
<dbReference type="RefSeq" id="XP_008621727.1">
    <property type="nucleotide sequence ID" value="XM_008623505.1"/>
</dbReference>
<feature type="compositionally biased region" description="Polar residues" evidence="1">
    <location>
        <begin position="284"/>
        <end position="296"/>
    </location>
</feature>
<feature type="compositionally biased region" description="Basic and acidic residues" evidence="1">
    <location>
        <begin position="311"/>
        <end position="347"/>
    </location>
</feature>
<evidence type="ECO:0000256" key="1">
    <source>
        <dbReference type="SAM" id="MobiDB-lite"/>
    </source>
</evidence>
<keyword evidence="3" id="KW-1185">Reference proteome</keyword>
<dbReference type="GeneID" id="19957992"/>
<organism evidence="2 3">
    <name type="scientific">Saprolegnia diclina (strain VS20)</name>
    <dbReference type="NCBI Taxonomy" id="1156394"/>
    <lineage>
        <taxon>Eukaryota</taxon>
        <taxon>Sar</taxon>
        <taxon>Stramenopiles</taxon>
        <taxon>Oomycota</taxon>
        <taxon>Saprolegniomycetes</taxon>
        <taxon>Saprolegniales</taxon>
        <taxon>Saprolegniaceae</taxon>
        <taxon>Saprolegnia</taxon>
    </lineage>
</organism>
<evidence type="ECO:0000313" key="2">
    <source>
        <dbReference type="EMBL" id="EQC24843.1"/>
    </source>
</evidence>
<reference evidence="2 3" key="1">
    <citation type="submission" date="2012-04" db="EMBL/GenBank/DDBJ databases">
        <title>The Genome Sequence of Saprolegnia declina VS20.</title>
        <authorList>
            <consortium name="The Broad Institute Genome Sequencing Platform"/>
            <person name="Russ C."/>
            <person name="Nusbaum C."/>
            <person name="Tyler B."/>
            <person name="van West P."/>
            <person name="Dieguez-Uribeondo J."/>
            <person name="de Bruijn I."/>
            <person name="Tripathy S."/>
            <person name="Jiang R."/>
            <person name="Young S.K."/>
            <person name="Zeng Q."/>
            <person name="Gargeya S."/>
            <person name="Fitzgerald M."/>
            <person name="Haas B."/>
            <person name="Abouelleil A."/>
            <person name="Alvarado L."/>
            <person name="Arachchi H.M."/>
            <person name="Berlin A."/>
            <person name="Chapman S.B."/>
            <person name="Goldberg J."/>
            <person name="Griggs A."/>
            <person name="Gujja S."/>
            <person name="Hansen M."/>
            <person name="Howarth C."/>
            <person name="Imamovic A."/>
            <person name="Larimer J."/>
            <person name="McCowen C."/>
            <person name="Montmayeur A."/>
            <person name="Murphy C."/>
            <person name="Neiman D."/>
            <person name="Pearson M."/>
            <person name="Priest M."/>
            <person name="Roberts A."/>
            <person name="Saif S."/>
            <person name="Shea T."/>
            <person name="Sisk P."/>
            <person name="Sykes S."/>
            <person name="Wortman J."/>
            <person name="Nusbaum C."/>
            <person name="Birren B."/>
        </authorList>
    </citation>
    <scope>NUCLEOTIDE SEQUENCE [LARGE SCALE GENOMIC DNA]</scope>
    <source>
        <strain evidence="2 3">VS20</strain>
    </source>
</reference>
<sequence length="356" mass="39760">MAGQPARGLVDTVSDAEYTSLLVPNLETRGKKDAGALDLIALAGLVSKRFDLNVPTSRNETVLLALFHWALEHDTAFRGRIGHAELGLYKHTSVAEASFPLLDGYLTADEASANVLCKQYKDYKSNNELREFINHIGVQAKATSNATLPISSFKSKRFVHSKTSQKLTLQEILMTHLGIVKIILVSNSTISDPGDHSRVVLLDYQRAWTSSFKDIKTAKAIVEFIGPWIKSRLGMGPALDTECDDNDRDFDPGTLAPETLSIALDVSSSSTPSFGATMTKRALSPTSHDLTTQDVSYHSRRVRAMAEQEEEKAQQEREKTKQEREKTKQEREKTKQEEERTKQERLKTILLEKQLT</sequence>
<feature type="region of interest" description="Disordered" evidence="1">
    <location>
        <begin position="270"/>
        <end position="356"/>
    </location>
</feature>
<proteinExistence type="predicted"/>
<dbReference type="VEuPathDB" id="FungiDB:SDRG_17265"/>
<evidence type="ECO:0000313" key="3">
    <source>
        <dbReference type="Proteomes" id="UP000030762"/>
    </source>
</evidence>